<keyword evidence="2" id="KW-1185">Reference proteome</keyword>
<reference evidence="1 2" key="1">
    <citation type="submission" date="2015-12" db="EMBL/GenBank/DDBJ databases">
        <title>The genome of Folsomia candida.</title>
        <authorList>
            <person name="Faddeeva A."/>
            <person name="Derks M.F."/>
            <person name="Anvar Y."/>
            <person name="Smit S."/>
            <person name="Van Straalen N."/>
            <person name="Roelofs D."/>
        </authorList>
    </citation>
    <scope>NUCLEOTIDE SEQUENCE [LARGE SCALE GENOMIC DNA]</scope>
    <source>
        <strain evidence="1 2">VU population</strain>
        <tissue evidence="1">Whole body</tissue>
    </source>
</reference>
<accession>A0A226EF42</accession>
<comment type="caution">
    <text evidence="1">The sequence shown here is derived from an EMBL/GenBank/DDBJ whole genome shotgun (WGS) entry which is preliminary data.</text>
</comment>
<name>A0A226EF42_FOLCA</name>
<proteinExistence type="predicted"/>
<evidence type="ECO:0000313" key="2">
    <source>
        <dbReference type="Proteomes" id="UP000198287"/>
    </source>
</evidence>
<dbReference type="Proteomes" id="UP000198287">
    <property type="component" value="Unassembled WGS sequence"/>
</dbReference>
<organism evidence="1 2">
    <name type="scientific">Folsomia candida</name>
    <name type="common">Springtail</name>
    <dbReference type="NCBI Taxonomy" id="158441"/>
    <lineage>
        <taxon>Eukaryota</taxon>
        <taxon>Metazoa</taxon>
        <taxon>Ecdysozoa</taxon>
        <taxon>Arthropoda</taxon>
        <taxon>Hexapoda</taxon>
        <taxon>Collembola</taxon>
        <taxon>Entomobryomorpha</taxon>
        <taxon>Isotomoidea</taxon>
        <taxon>Isotomidae</taxon>
        <taxon>Proisotominae</taxon>
        <taxon>Folsomia</taxon>
    </lineage>
</organism>
<gene>
    <name evidence="1" type="ORF">Fcan01_08830</name>
</gene>
<sequence length="1851" mass="211403">MPFVEELPVVVPALDDEASPNFSLLSGWDCRSSVAVVLPEVLGNFDKIPTVEQNFPVQTLDYELKHIKDTTTKRMTLSVGLGLEMKTFFGLVINVGKAQYKTEHQTELVKEHLQIYYYREDNVKRILLTEEARQTYSEIWDEGIHDLPINTFGIDICIRRGENAPPKADKFYTFQIYCAFSPLPMQISLPNVPSQNRSASATHVVTEVTLGAHFVADITIETSKSTKLNNRTASGLGSLVIGPISSAVEAGLSTLCKSPPDKVDIQINAESSHFPGSKKFESVDEVFAFIKNGIAEGKPVKYFCVPISQFFHEARLTLEVLTYRIIGNHLLQPLFQMIETLNDYKSGEYIRKRIMHADPRFKLILEDPYSQRVSWGKTSNPPYQLDDIPRVIEILSAAFGVNVGGGNSAFFWYSRLASQMAKPVALPLAKDNIVDVKSLIDHVWSNWNYVTLFENFIAVKDFLQGDEVQGKYVFCFPTNAPLGTPQGKEVIKMLRMRNNLGVSNVWIVADFDFLLSDAPFLIVFLDGKAIGQCYDYLDLLELEAAFGPEVTQIDLSNWVEFSNFRGRRAPYMNEVDIIFKQVNQNAKERKELHIDEDILTRIENAVSLCSAFMQPEDRIISVLSAIFGMFIVQYPPILAPLEDAGWSLAESRFINDPPLTKELTDGLIHTFETLLLHLSPNLIQISALMNTVQSCVEDLESDADLHFTCHNIIVDMISAGSLGYVNEIDPEIGRTLKAKLKHKDDQTALERWTESVRIIREELLFKEKVRGEHEMVRILQDVLTLMGQLVFEEESDEYEDEDEKRVTEEDVTLEIVTRHVLLLPWTSGQRQEIEQHMRDKLIPKVFERLSHLQYREWWNEAHELFYGMESSTDYGTLGAILNQLDMKAWSDDQYASVWQNEVFASWVYDGLDNPTFLEGAKTVLIRDDGSIPKYIPVPIEKKLRSLLDPPEEEGENETAIPTDPLHPKEWSTIEDALSVLQIAVALPIEFPSVELMQLLRRNLRTKEEIYDGFRKAGTLFYWDTGNQWFKEPWDLKLARKAVLQIMKSVQDEEDLLVKPIPIGPIDQNLELIALVEFMTLQSAHVATCHLQKRRNFSNLQWNAVWKGNKEYKKIMTAFLSLTDKEVETTSTAIYGHLDELLLQLVEEECNHLIQRVKMLWKKMVTLDESKDEMRKQIREIRSLIGKRALLGKHFYREIFKIPEITRELEGGPLQSSLNKLVSEFGNGYSLEFVDRYRRHVNHVLMDIISQSNIGDLKVFVLGIAGDGGKNALKNGLLPPSGARHENSYPLSDHATLTLWRLPPHEMNNSSWYDAFLIIEIDDMFLTEVTPEHERIMTSVLLDVADLTVFYSYKIRDEILIEMESALCHSWSTSGQDKAMTDVILASSHGDLDLVKTSQRFTTFEKAVQDNRFLLGRRKDGSIAKILTRFEENRAIFPVAETISETFDPQDVQILYEEVIKTSKEIAASNCNKLQTLTSALTKLQTCWTSLIYPPTPLISHADVSSYLLYASETLIDFDRVRTSLEIASIQHALDCRKYLAERHPTVRSNYSDTLETIKGHILAAGNLNACKPIAHKEGSPCSFCLSAAREWTTFSAKHDKFSKDNYTKYVAMLTKVQFSRLYRLLKSVEIKQLRGITEEFEMVYKKLLPQWDRSLDTLKFAEMVVQEFKGVMGDGDAVVSPIRLVEFDVTQAYPQSPQLLEQFMKYGNDPSNKFPDLCALKNGVEIKAKLQNVAETIRSETSYEYGAEYNYFYEIGFARKCRDKVETIFFEYETRFLELISDEMRWSGHLYCLKTVLSKMNGLIRSESLVECVTRVEAILLKEIVRRLGNIIGPANRDNGLVGKHRQYIIS</sequence>
<protein>
    <submittedName>
        <fullName evidence="1">Uncharacterized protein</fullName>
    </submittedName>
</protein>
<dbReference type="EMBL" id="LNIX01000004">
    <property type="protein sequence ID" value="OXA56253.1"/>
    <property type="molecule type" value="Genomic_DNA"/>
</dbReference>
<evidence type="ECO:0000313" key="1">
    <source>
        <dbReference type="EMBL" id="OXA56253.1"/>
    </source>
</evidence>